<dbReference type="EMBL" id="NCKW01016965">
    <property type="protein sequence ID" value="POM59993.1"/>
    <property type="molecule type" value="Genomic_DNA"/>
</dbReference>
<dbReference type="AlphaFoldDB" id="A0A2P4X380"/>
<reference evidence="2 3" key="1">
    <citation type="journal article" date="2017" name="Genome Biol. Evol.">
        <title>Phytophthora megakarya and P. palmivora, closely related causal agents of cacao black pod rot, underwent increases in genome sizes and gene numbers by different mechanisms.</title>
        <authorList>
            <person name="Ali S.S."/>
            <person name="Shao J."/>
            <person name="Lary D.J."/>
            <person name="Kronmiller B."/>
            <person name="Shen D."/>
            <person name="Strem M.D."/>
            <person name="Amoako-Attah I."/>
            <person name="Akrofi A.Y."/>
            <person name="Begoude B.A."/>
            <person name="Ten Hoopen G.M."/>
            <person name="Coulibaly K."/>
            <person name="Kebe B.I."/>
            <person name="Melnick R.L."/>
            <person name="Guiltinan M.J."/>
            <person name="Tyler B.M."/>
            <person name="Meinhardt L.W."/>
            <person name="Bailey B.A."/>
        </authorList>
    </citation>
    <scope>NUCLEOTIDE SEQUENCE [LARGE SCALE GENOMIC DNA]</scope>
    <source>
        <strain evidence="3">sbr112.9</strain>
    </source>
</reference>
<accession>A0A2P4X380</accession>
<feature type="compositionally biased region" description="Basic and acidic residues" evidence="1">
    <location>
        <begin position="58"/>
        <end position="81"/>
    </location>
</feature>
<keyword evidence="3" id="KW-1185">Reference proteome</keyword>
<comment type="caution">
    <text evidence="2">The sequence shown here is derived from an EMBL/GenBank/DDBJ whole genome shotgun (WGS) entry which is preliminary data.</text>
</comment>
<dbReference type="PANTHER" id="PTHR37069:SF2">
    <property type="entry name" value="PIGGYBAC TRANSPOSABLE ELEMENT-DERIVED PROTEIN DOMAIN-CONTAINING PROTEIN"/>
    <property type="match status" value="1"/>
</dbReference>
<proteinExistence type="predicted"/>
<dbReference type="PANTHER" id="PTHR37069">
    <property type="entry name" value="DDE_TNP_1_7 DOMAIN-CONTAINING PROTEIN"/>
    <property type="match status" value="1"/>
</dbReference>
<protein>
    <submittedName>
        <fullName evidence="2">Uncharacterized protein</fullName>
    </submittedName>
</protein>
<feature type="region of interest" description="Disordered" evidence="1">
    <location>
        <begin position="41"/>
        <end position="93"/>
    </location>
</feature>
<dbReference type="OrthoDB" id="129676at2759"/>
<gene>
    <name evidence="2" type="ORF">PHPALM_31202</name>
</gene>
<feature type="region of interest" description="Disordered" evidence="1">
    <location>
        <begin position="167"/>
        <end position="197"/>
    </location>
</feature>
<dbReference type="Proteomes" id="UP000237271">
    <property type="component" value="Unassembled WGS sequence"/>
</dbReference>
<feature type="compositionally biased region" description="Basic and acidic residues" evidence="1">
    <location>
        <begin position="186"/>
        <end position="197"/>
    </location>
</feature>
<organism evidence="2 3">
    <name type="scientific">Phytophthora palmivora</name>
    <dbReference type="NCBI Taxonomy" id="4796"/>
    <lineage>
        <taxon>Eukaryota</taxon>
        <taxon>Sar</taxon>
        <taxon>Stramenopiles</taxon>
        <taxon>Oomycota</taxon>
        <taxon>Peronosporomycetes</taxon>
        <taxon>Peronosporales</taxon>
        <taxon>Peronosporaceae</taxon>
        <taxon>Phytophthora</taxon>
    </lineage>
</organism>
<name>A0A2P4X380_9STRA</name>
<sequence length="197" mass="22018">MAFLITVLIVLTNEGRMDIKAAAGLSVDFTYIKPGKTINPRNLAPDFENAYESSNTSDDSKNDNHLESDTERPRFDEESKEYSYLNDQSTEEDVGQDMNHVAANDDPNKYAGLVSDAENDGGDDEYLSMDIIDTGMVQLPVPPEMRFDDRLLSSLGVPDAFLKELGSNGWSGLKPQMPYNYLQEPHQSRSPDSIRED</sequence>
<evidence type="ECO:0000256" key="1">
    <source>
        <dbReference type="SAM" id="MobiDB-lite"/>
    </source>
</evidence>
<evidence type="ECO:0000313" key="3">
    <source>
        <dbReference type="Proteomes" id="UP000237271"/>
    </source>
</evidence>
<evidence type="ECO:0000313" key="2">
    <source>
        <dbReference type="EMBL" id="POM59993.1"/>
    </source>
</evidence>